<reference evidence="3" key="1">
    <citation type="submission" date="2017-02" db="UniProtKB">
        <authorList>
            <consortium name="WormBaseParasite"/>
        </authorList>
    </citation>
    <scope>IDENTIFICATION</scope>
</reference>
<dbReference type="Proteomes" id="UP000038040">
    <property type="component" value="Unplaced"/>
</dbReference>
<name>A0A0N4UGG3_DRAME</name>
<dbReference type="WBParaSite" id="DME_0000658201-mRNA-1">
    <property type="protein sequence ID" value="DME_0000658201-mRNA-1"/>
    <property type="gene ID" value="DME_0000658201"/>
</dbReference>
<sequence>LNRFTKDEWNRFSKLLFDSTFNRNKDFQSSFGEKLNSALSSYILCSQIVSESLPTYIGSLLVAAWPRAHSRSNKESNELLYEIISAIKGWLEVITDEVFVSSKFKFLFVEDDSEMVSKCATGLAEICQATQRRLWMQWPELTDEIFMAIRDCLTCNSCMAKRRLFDVVIQMTSWTHRNSKSKCSISTQTHTSSMLLTNR</sequence>
<dbReference type="InterPro" id="IPR056044">
    <property type="entry name" value="DUF7627"/>
</dbReference>
<dbReference type="Pfam" id="PF24628">
    <property type="entry name" value="DUF7627"/>
    <property type="match status" value="1"/>
</dbReference>
<accession>A0A0N4UGG3</accession>
<feature type="domain" description="DUF7627" evidence="1">
    <location>
        <begin position="23"/>
        <end position="181"/>
    </location>
</feature>
<protein>
    <submittedName>
        <fullName evidence="3">DUF659 domain-containing protein</fullName>
    </submittedName>
</protein>
<evidence type="ECO:0000259" key="1">
    <source>
        <dbReference type="Pfam" id="PF24628"/>
    </source>
</evidence>
<dbReference type="AlphaFoldDB" id="A0A0N4UGG3"/>
<proteinExistence type="predicted"/>
<organism evidence="2 3">
    <name type="scientific">Dracunculus medinensis</name>
    <name type="common">Guinea worm</name>
    <dbReference type="NCBI Taxonomy" id="318479"/>
    <lineage>
        <taxon>Eukaryota</taxon>
        <taxon>Metazoa</taxon>
        <taxon>Ecdysozoa</taxon>
        <taxon>Nematoda</taxon>
        <taxon>Chromadorea</taxon>
        <taxon>Rhabditida</taxon>
        <taxon>Spirurina</taxon>
        <taxon>Dracunculoidea</taxon>
        <taxon>Dracunculidae</taxon>
        <taxon>Dracunculus</taxon>
    </lineage>
</organism>
<evidence type="ECO:0000313" key="2">
    <source>
        <dbReference type="Proteomes" id="UP000038040"/>
    </source>
</evidence>
<evidence type="ECO:0000313" key="3">
    <source>
        <dbReference type="WBParaSite" id="DME_0000658201-mRNA-1"/>
    </source>
</evidence>